<accession>A0A0E0GU40</accession>
<evidence type="ECO:0000256" key="1">
    <source>
        <dbReference type="SAM" id="MobiDB-lite"/>
    </source>
</evidence>
<keyword evidence="3" id="KW-1185">Reference proteome</keyword>
<evidence type="ECO:0000313" key="3">
    <source>
        <dbReference type="Proteomes" id="UP000006591"/>
    </source>
</evidence>
<organism evidence="2">
    <name type="scientific">Oryza nivara</name>
    <name type="common">Indian wild rice</name>
    <name type="synonym">Oryza sativa f. spontanea</name>
    <dbReference type="NCBI Taxonomy" id="4536"/>
    <lineage>
        <taxon>Eukaryota</taxon>
        <taxon>Viridiplantae</taxon>
        <taxon>Streptophyta</taxon>
        <taxon>Embryophyta</taxon>
        <taxon>Tracheophyta</taxon>
        <taxon>Spermatophyta</taxon>
        <taxon>Magnoliopsida</taxon>
        <taxon>Liliopsida</taxon>
        <taxon>Poales</taxon>
        <taxon>Poaceae</taxon>
        <taxon>BOP clade</taxon>
        <taxon>Oryzoideae</taxon>
        <taxon>Oryzeae</taxon>
        <taxon>Oryzinae</taxon>
        <taxon>Oryza</taxon>
    </lineage>
</organism>
<dbReference type="AlphaFoldDB" id="A0A0E0GU40"/>
<dbReference type="Proteomes" id="UP000006591">
    <property type="component" value="Chromosome 3"/>
</dbReference>
<dbReference type="HOGENOM" id="CLU_1680736_0_0_1"/>
<sequence length="157" mass="16496">MASRGLHMASNGTTLGMVSPPPSVMSTSTPSTLSQSKHWISVPSTNPTDKGPGDGLGGKKEATCGPSIDRIGGDGIWASSSRGVVAYCVIEEKSGRLGATREGSVLREAINSVAWMGLRRLGVTGDSGGWTVWRREERVRGRQFRKRLGAEAGGGVR</sequence>
<dbReference type="Gramene" id="ONIVA03G36460.1">
    <property type="protein sequence ID" value="ONIVA03G36460.1"/>
    <property type="gene ID" value="ONIVA03G36460"/>
</dbReference>
<reference evidence="2" key="2">
    <citation type="submission" date="2018-04" db="EMBL/GenBank/DDBJ databases">
        <title>OnivRS2 (Oryza nivara Reference Sequence Version 2).</title>
        <authorList>
            <person name="Zhang J."/>
            <person name="Kudrna D."/>
            <person name="Lee S."/>
            <person name="Talag J."/>
            <person name="Rajasekar S."/>
            <person name="Welchert J."/>
            <person name="Hsing Y.-I."/>
            <person name="Wing R.A."/>
        </authorList>
    </citation>
    <scope>NUCLEOTIDE SEQUENCE [LARGE SCALE GENOMIC DNA]</scope>
    <source>
        <strain evidence="2">SL10</strain>
    </source>
</reference>
<feature type="compositionally biased region" description="Polar residues" evidence="1">
    <location>
        <begin position="33"/>
        <end position="48"/>
    </location>
</feature>
<name>A0A0E0GU40_ORYNI</name>
<proteinExistence type="predicted"/>
<evidence type="ECO:0000313" key="2">
    <source>
        <dbReference type="EnsemblPlants" id="ONIVA03G36460.1"/>
    </source>
</evidence>
<dbReference type="EnsemblPlants" id="ONIVA03G36460.1">
    <property type="protein sequence ID" value="ONIVA03G36460.1"/>
    <property type="gene ID" value="ONIVA03G36460"/>
</dbReference>
<protein>
    <submittedName>
        <fullName evidence="2">Uncharacterized protein</fullName>
    </submittedName>
</protein>
<reference evidence="2" key="1">
    <citation type="submission" date="2015-04" db="UniProtKB">
        <authorList>
            <consortium name="EnsemblPlants"/>
        </authorList>
    </citation>
    <scope>IDENTIFICATION</scope>
    <source>
        <strain evidence="2">SL10</strain>
    </source>
</reference>
<feature type="region of interest" description="Disordered" evidence="1">
    <location>
        <begin position="1"/>
        <end position="65"/>
    </location>
</feature>